<proteinExistence type="predicted"/>
<gene>
    <name evidence="1" type="ORF">ACFP0N_11075</name>
</gene>
<evidence type="ECO:0000313" key="2">
    <source>
        <dbReference type="Proteomes" id="UP001596067"/>
    </source>
</evidence>
<protein>
    <submittedName>
        <fullName evidence="1">HEAT repeat domain-containing protein</fullName>
    </submittedName>
</protein>
<evidence type="ECO:0000313" key="1">
    <source>
        <dbReference type="EMBL" id="MFC5885513.1"/>
    </source>
</evidence>
<organism evidence="1 2">
    <name type="scientific">Kitasatospora aburaviensis</name>
    <dbReference type="NCBI Taxonomy" id="67265"/>
    <lineage>
        <taxon>Bacteria</taxon>
        <taxon>Bacillati</taxon>
        <taxon>Actinomycetota</taxon>
        <taxon>Actinomycetes</taxon>
        <taxon>Kitasatosporales</taxon>
        <taxon>Streptomycetaceae</taxon>
        <taxon>Kitasatospora</taxon>
    </lineage>
</organism>
<dbReference type="SUPFAM" id="SSF48371">
    <property type="entry name" value="ARM repeat"/>
    <property type="match status" value="1"/>
</dbReference>
<comment type="caution">
    <text evidence="1">The sequence shown here is derived from an EMBL/GenBank/DDBJ whole genome shotgun (WGS) entry which is preliminary data.</text>
</comment>
<sequence>MRRFTLDATAHRVRLRELAILAETDRDRSVRTHAAEAAARQAVWTHQIDLLHRLARSRHPEVRAAGLTGLMRTGSPQDGLPFLDDSSSLLRALARDAARRTGVDALAHYRTAVRETKPPVGAIDGLAETGTRADGALLTGLLDHPTPQIRVHALRALRGLGALPVARATDLLRDDSAAVVREVATALLPHAEHLPVDLLWDLLADPRRPALRHAGYRLLARRDRATALRAALLLTGDPNPRLAVRGRADATGRIRALAREPWHTRPVPSLGADPAQAADLLALARQHRAELTDEVVHRLADAVDGPPATR</sequence>
<dbReference type="InterPro" id="IPR016024">
    <property type="entry name" value="ARM-type_fold"/>
</dbReference>
<reference evidence="2" key="1">
    <citation type="journal article" date="2019" name="Int. J. Syst. Evol. Microbiol.">
        <title>The Global Catalogue of Microorganisms (GCM) 10K type strain sequencing project: providing services to taxonomists for standard genome sequencing and annotation.</title>
        <authorList>
            <consortium name="The Broad Institute Genomics Platform"/>
            <consortium name="The Broad Institute Genome Sequencing Center for Infectious Disease"/>
            <person name="Wu L."/>
            <person name="Ma J."/>
        </authorList>
    </citation>
    <scope>NUCLEOTIDE SEQUENCE [LARGE SCALE GENOMIC DNA]</scope>
    <source>
        <strain evidence="2">CGMCC 4.1469</strain>
    </source>
</reference>
<dbReference type="Gene3D" id="1.25.10.10">
    <property type="entry name" value="Leucine-rich Repeat Variant"/>
    <property type="match status" value="1"/>
</dbReference>
<dbReference type="EMBL" id="JBHSOD010000010">
    <property type="protein sequence ID" value="MFC5885513.1"/>
    <property type="molecule type" value="Genomic_DNA"/>
</dbReference>
<dbReference type="Proteomes" id="UP001596067">
    <property type="component" value="Unassembled WGS sequence"/>
</dbReference>
<name>A0ABW1ETZ6_9ACTN</name>
<keyword evidence="2" id="KW-1185">Reference proteome</keyword>
<dbReference type="RefSeq" id="WP_313761677.1">
    <property type="nucleotide sequence ID" value="NZ_BAAAVH010000049.1"/>
</dbReference>
<dbReference type="InterPro" id="IPR011989">
    <property type="entry name" value="ARM-like"/>
</dbReference>
<accession>A0ABW1ETZ6</accession>